<gene>
    <name evidence="1" type="ORF">AVDCRST_MAG19-2513</name>
</gene>
<dbReference type="EMBL" id="CADCWL010000122">
    <property type="protein sequence ID" value="CAA9568326.1"/>
    <property type="molecule type" value="Genomic_DNA"/>
</dbReference>
<accession>A0A6J4V3E1</accession>
<protein>
    <submittedName>
        <fullName evidence="1">Uncharacterized protein</fullName>
    </submittedName>
</protein>
<reference evidence="1" key="1">
    <citation type="submission" date="2020-02" db="EMBL/GenBank/DDBJ databases">
        <authorList>
            <person name="Meier V. D."/>
        </authorList>
    </citation>
    <scope>NUCLEOTIDE SEQUENCE</scope>
    <source>
        <strain evidence="1">AVDCRST_MAG19</strain>
    </source>
</reference>
<sequence length="29" mass="3388">MRTLERVRLGLAERDVFLFGVMDRGVTLH</sequence>
<name>A0A6J4V3E1_9BACT</name>
<organism evidence="1">
    <name type="scientific">uncultured Thermomicrobiales bacterium</name>
    <dbReference type="NCBI Taxonomy" id="1645740"/>
    <lineage>
        <taxon>Bacteria</taxon>
        <taxon>Pseudomonadati</taxon>
        <taxon>Thermomicrobiota</taxon>
        <taxon>Thermomicrobia</taxon>
        <taxon>Thermomicrobiales</taxon>
        <taxon>environmental samples</taxon>
    </lineage>
</organism>
<evidence type="ECO:0000313" key="1">
    <source>
        <dbReference type="EMBL" id="CAA9568326.1"/>
    </source>
</evidence>
<dbReference type="AlphaFoldDB" id="A0A6J4V3E1"/>
<proteinExistence type="predicted"/>